<gene>
    <name evidence="2" type="ORF">LPTSP4_26170</name>
</gene>
<evidence type="ECO:0000313" key="2">
    <source>
        <dbReference type="EMBL" id="GBF51086.1"/>
    </source>
</evidence>
<dbReference type="PANTHER" id="PTHR13887:SF41">
    <property type="entry name" value="THIOREDOXIN SUPERFAMILY PROTEIN"/>
    <property type="match status" value="1"/>
</dbReference>
<feature type="domain" description="DSBA-like thioredoxin" evidence="1">
    <location>
        <begin position="6"/>
        <end position="206"/>
    </location>
</feature>
<name>A0A2P2E2P3_9LEPT</name>
<dbReference type="Gene3D" id="3.40.30.10">
    <property type="entry name" value="Glutaredoxin"/>
    <property type="match status" value="1"/>
</dbReference>
<reference evidence="2 3" key="1">
    <citation type="submission" date="2018-02" db="EMBL/GenBank/DDBJ databases">
        <title>Novel Leptospira species isolated from soil and water in Japan.</title>
        <authorList>
            <person name="Nakao R."/>
            <person name="Masuzawa T."/>
        </authorList>
    </citation>
    <scope>NUCLEOTIDE SEQUENCE [LARGE SCALE GENOMIC DNA]</scope>
    <source>
        <strain evidence="2 3">YH101</strain>
    </source>
</reference>
<protein>
    <submittedName>
        <fullName evidence="2">DSBA-like thioredoxin domain protein</fullName>
    </submittedName>
</protein>
<comment type="caution">
    <text evidence="2">The sequence shown here is derived from an EMBL/GenBank/DDBJ whole genome shotgun (WGS) entry which is preliminary data.</text>
</comment>
<dbReference type="CDD" id="cd03024">
    <property type="entry name" value="DsbA_FrnE"/>
    <property type="match status" value="1"/>
</dbReference>
<keyword evidence="3" id="KW-1185">Reference proteome</keyword>
<sequence length="219" mass="25090">MKSMKIDIVSDVVCPWCYVGRQHLEMALSSMASQVQAEIHWRPFELAPNMPLDGLPYKEHLSAKFGSERAVEAAWERLTGLGKKININFQFSKIPKAVNTANLHSLLSLFPGEAKQDEMALRFFKAHFEDAKDLSDIEIVYQITKDLLSSKETLDQIWNEETRIAEIRSEISFYQQNGVQGVPYYIFQNKYALSGAQPPEVFQEVMQTILKEENEILKS</sequence>
<dbReference type="GO" id="GO:0016491">
    <property type="term" value="F:oxidoreductase activity"/>
    <property type="evidence" value="ECO:0007669"/>
    <property type="project" value="InterPro"/>
</dbReference>
<dbReference type="Pfam" id="PF01323">
    <property type="entry name" value="DSBA"/>
    <property type="match status" value="1"/>
</dbReference>
<dbReference type="SUPFAM" id="SSF52833">
    <property type="entry name" value="Thioredoxin-like"/>
    <property type="match status" value="1"/>
</dbReference>
<proteinExistence type="predicted"/>
<dbReference type="Proteomes" id="UP000245133">
    <property type="component" value="Unassembled WGS sequence"/>
</dbReference>
<evidence type="ECO:0000313" key="3">
    <source>
        <dbReference type="Proteomes" id="UP000245133"/>
    </source>
</evidence>
<dbReference type="AlphaFoldDB" id="A0A2P2E2P3"/>
<dbReference type="EMBL" id="BFBB01000008">
    <property type="protein sequence ID" value="GBF51086.1"/>
    <property type="molecule type" value="Genomic_DNA"/>
</dbReference>
<dbReference type="InterPro" id="IPR036249">
    <property type="entry name" value="Thioredoxin-like_sf"/>
</dbReference>
<dbReference type="InterPro" id="IPR001853">
    <property type="entry name" value="DSBA-like_thioredoxin_dom"/>
</dbReference>
<dbReference type="PANTHER" id="PTHR13887">
    <property type="entry name" value="GLUTATHIONE S-TRANSFERASE KAPPA"/>
    <property type="match status" value="1"/>
</dbReference>
<accession>A0A2P2E2P3</accession>
<evidence type="ECO:0000259" key="1">
    <source>
        <dbReference type="Pfam" id="PF01323"/>
    </source>
</evidence>
<organism evidence="2 3">
    <name type="scientific">Leptospira ryugenii</name>
    <dbReference type="NCBI Taxonomy" id="1917863"/>
    <lineage>
        <taxon>Bacteria</taxon>
        <taxon>Pseudomonadati</taxon>
        <taxon>Spirochaetota</taxon>
        <taxon>Spirochaetia</taxon>
        <taxon>Leptospirales</taxon>
        <taxon>Leptospiraceae</taxon>
        <taxon>Leptospira</taxon>
    </lineage>
</organism>